<accession>A0A699UK77</accession>
<sequence length="112" mass="12406">EINQDAKVTLVTPTQVSTQREAHSHEDQPKDQLGVLSVAKVLTGTARRNVQNYTRRRAVSIGSGGVTTTSRMISTAEESVSTAAVRLQEQFDKEERQRMARVHEAAQTLTEE</sequence>
<gene>
    <name evidence="2" type="ORF">Tci_895284</name>
</gene>
<evidence type="ECO:0000256" key="1">
    <source>
        <dbReference type="SAM" id="MobiDB-lite"/>
    </source>
</evidence>
<dbReference type="AlphaFoldDB" id="A0A699UK77"/>
<proteinExistence type="predicted"/>
<feature type="non-terminal residue" evidence="2">
    <location>
        <position position="1"/>
    </location>
</feature>
<dbReference type="EMBL" id="BKCJ011343883">
    <property type="protein sequence ID" value="GFD23315.1"/>
    <property type="molecule type" value="Genomic_DNA"/>
</dbReference>
<evidence type="ECO:0000313" key="2">
    <source>
        <dbReference type="EMBL" id="GFD23315.1"/>
    </source>
</evidence>
<organism evidence="2">
    <name type="scientific">Tanacetum cinerariifolium</name>
    <name type="common">Dalmatian daisy</name>
    <name type="synonym">Chrysanthemum cinerariifolium</name>
    <dbReference type="NCBI Taxonomy" id="118510"/>
    <lineage>
        <taxon>Eukaryota</taxon>
        <taxon>Viridiplantae</taxon>
        <taxon>Streptophyta</taxon>
        <taxon>Embryophyta</taxon>
        <taxon>Tracheophyta</taxon>
        <taxon>Spermatophyta</taxon>
        <taxon>Magnoliopsida</taxon>
        <taxon>eudicotyledons</taxon>
        <taxon>Gunneridae</taxon>
        <taxon>Pentapetalae</taxon>
        <taxon>asterids</taxon>
        <taxon>campanulids</taxon>
        <taxon>Asterales</taxon>
        <taxon>Asteraceae</taxon>
        <taxon>Asteroideae</taxon>
        <taxon>Anthemideae</taxon>
        <taxon>Anthemidinae</taxon>
        <taxon>Tanacetum</taxon>
    </lineage>
</organism>
<comment type="caution">
    <text evidence="2">The sequence shown here is derived from an EMBL/GenBank/DDBJ whole genome shotgun (WGS) entry which is preliminary data.</text>
</comment>
<feature type="region of interest" description="Disordered" evidence="1">
    <location>
        <begin position="1"/>
        <end position="30"/>
    </location>
</feature>
<reference evidence="2" key="1">
    <citation type="journal article" date="2019" name="Sci. Rep.">
        <title>Draft genome of Tanacetum cinerariifolium, the natural source of mosquito coil.</title>
        <authorList>
            <person name="Yamashiro T."/>
            <person name="Shiraishi A."/>
            <person name="Satake H."/>
            <person name="Nakayama K."/>
        </authorList>
    </citation>
    <scope>NUCLEOTIDE SEQUENCE</scope>
</reference>
<feature type="compositionally biased region" description="Basic and acidic residues" evidence="1">
    <location>
        <begin position="20"/>
        <end position="30"/>
    </location>
</feature>
<protein>
    <submittedName>
        <fullName evidence="2">Uncharacterized protein</fullName>
    </submittedName>
</protein>
<name>A0A699UK77_TANCI</name>